<keyword evidence="4" id="KW-1185">Reference proteome</keyword>
<dbReference type="CDD" id="cd00757">
    <property type="entry name" value="ThiF_MoeB_HesA_family"/>
    <property type="match status" value="1"/>
</dbReference>
<dbReference type="InterPro" id="IPR035985">
    <property type="entry name" value="Ubiquitin-activating_enz"/>
</dbReference>
<keyword evidence="3" id="KW-0548">Nucleotidyltransferase</keyword>
<dbReference type="RefSeq" id="WP_159172660.1">
    <property type="nucleotide sequence ID" value="NZ_LR732308.1"/>
</dbReference>
<dbReference type="GO" id="GO:0004792">
    <property type="term" value="F:thiosulfate-cyanide sulfurtransferase activity"/>
    <property type="evidence" value="ECO:0007669"/>
    <property type="project" value="TreeGrafter"/>
</dbReference>
<dbReference type="InterPro" id="IPR000594">
    <property type="entry name" value="ThiF_NAD_FAD-bd"/>
</dbReference>
<dbReference type="GO" id="GO:0005829">
    <property type="term" value="C:cytosol"/>
    <property type="evidence" value="ECO:0007669"/>
    <property type="project" value="TreeGrafter"/>
</dbReference>
<name>A0A653I2P4_9BACL</name>
<gene>
    <name evidence="3" type="primary">thiF</name>
    <name evidence="3" type="ORF">EXIGUO9Y_100027</name>
</gene>
<dbReference type="GO" id="GO:0008146">
    <property type="term" value="F:sulfotransferase activity"/>
    <property type="evidence" value="ECO:0007669"/>
    <property type="project" value="TreeGrafter"/>
</dbReference>
<keyword evidence="3" id="KW-0808">Transferase</keyword>
<dbReference type="SUPFAM" id="SSF69572">
    <property type="entry name" value="Activating enzymes of the ubiquitin-like proteins"/>
    <property type="match status" value="1"/>
</dbReference>
<dbReference type="AlphaFoldDB" id="A0A653I2P4"/>
<dbReference type="GO" id="GO:0008641">
    <property type="term" value="F:ubiquitin-like modifier activating enzyme activity"/>
    <property type="evidence" value="ECO:0007669"/>
    <property type="project" value="InterPro"/>
</dbReference>
<organism evidence="3 4">
    <name type="scientific">Exiguobacterium oxidotolerans</name>
    <dbReference type="NCBI Taxonomy" id="223958"/>
    <lineage>
        <taxon>Bacteria</taxon>
        <taxon>Bacillati</taxon>
        <taxon>Bacillota</taxon>
        <taxon>Bacilli</taxon>
        <taxon>Bacillales</taxon>
        <taxon>Bacillales Family XII. Incertae Sedis</taxon>
        <taxon>Exiguobacterium</taxon>
    </lineage>
</organism>
<accession>A0A653I2P4</accession>
<dbReference type="PANTHER" id="PTHR10953">
    <property type="entry name" value="UBIQUITIN-ACTIVATING ENZYME E1"/>
    <property type="match status" value="1"/>
</dbReference>
<comment type="similarity">
    <text evidence="1">Belongs to the HesA/MoeB/ThiF family.</text>
</comment>
<dbReference type="PANTHER" id="PTHR10953:SF102">
    <property type="entry name" value="ADENYLYLTRANSFERASE AND SULFURTRANSFERASE MOCS3"/>
    <property type="match status" value="1"/>
</dbReference>
<evidence type="ECO:0000256" key="1">
    <source>
        <dbReference type="ARBA" id="ARBA00009919"/>
    </source>
</evidence>
<reference evidence="3 4" key="1">
    <citation type="submission" date="2019-10" db="EMBL/GenBank/DDBJ databases">
        <authorList>
            <person name="Karimi E."/>
        </authorList>
    </citation>
    <scope>NUCLEOTIDE SEQUENCE [LARGE SCALE GENOMIC DNA]</scope>
    <source>
        <strain evidence="3">Exiguobacterium sp. 9Y</strain>
    </source>
</reference>
<evidence type="ECO:0000313" key="3">
    <source>
        <dbReference type="EMBL" id="VWX33063.1"/>
    </source>
</evidence>
<evidence type="ECO:0000313" key="4">
    <source>
        <dbReference type="Proteomes" id="UP000439752"/>
    </source>
</evidence>
<dbReference type="InterPro" id="IPR045886">
    <property type="entry name" value="ThiF/MoeB/HesA"/>
</dbReference>
<protein>
    <submittedName>
        <fullName evidence="3">Adenylate transferase and sulfur transferase (Thiamine biosynthesis)</fullName>
        <ecNumber evidence="3">2.7.7.73</ecNumber>
    </submittedName>
</protein>
<dbReference type="FunFam" id="3.40.50.720:FF:000080">
    <property type="entry name" value="Thiazole biosynthesis adenylyltransferase ThiF"/>
    <property type="match status" value="1"/>
</dbReference>
<feature type="domain" description="THIF-type NAD/FAD binding fold" evidence="2">
    <location>
        <begin position="5"/>
        <end position="241"/>
    </location>
</feature>
<evidence type="ECO:0000259" key="2">
    <source>
        <dbReference type="Pfam" id="PF00899"/>
    </source>
</evidence>
<dbReference type="EC" id="2.7.7.73" evidence="3"/>
<dbReference type="Pfam" id="PF00899">
    <property type="entry name" value="ThiF"/>
    <property type="match status" value="1"/>
</dbReference>
<dbReference type="EMBL" id="CABWKQ010000002">
    <property type="protein sequence ID" value="VWX33063.1"/>
    <property type="molecule type" value="Genomic_DNA"/>
</dbReference>
<dbReference type="Gene3D" id="3.40.50.720">
    <property type="entry name" value="NAD(P)-binding Rossmann-like Domain"/>
    <property type="match status" value="1"/>
</dbReference>
<sequence>MTDRYSRQTRFRPIGQAGQDELTKKHVLLIGMGALGTASAEQLVRAGIGKLTIVDRDYVEWSNLQRQHLYTEDDAAQHVPKAIAAERRLNAINQEVEIIAHVTDVTRYELPQLIPGVDLILDATDHFDIRMLINDVAAQHKIPWIYGGCVGSYGMTYTVLPDETPCLHCLLEHLPRGQATCETAGVIGPAIQLVAAYQVAEALKLLVGATDALRQELLAFDVWTNEQSRINVASLKKASCPSCGENRTYPYLTHMPVQFTTLCGRDAVQVRGDEARDLERLEQNLSPVVSIVAKNPYLLSFKTETHRFVAFRDGRVLIHGEQELVRAKQLYHAFFG</sequence>
<dbReference type="GO" id="GO:0016779">
    <property type="term" value="F:nucleotidyltransferase activity"/>
    <property type="evidence" value="ECO:0007669"/>
    <property type="project" value="UniProtKB-KW"/>
</dbReference>
<dbReference type="Proteomes" id="UP000439752">
    <property type="component" value="Unassembled WGS sequence"/>
</dbReference>
<proteinExistence type="inferred from homology"/>